<sequence>MEEQAIKERKTKSKNALTKVNRKIDAIYDQYIAEEIDERTYLFTLGKLQTEKDNLLREMKIDRKGSQIHWDKLSDLERKMYIQKNLGYIVVDLNLKHIVKIVLGSQ</sequence>
<proteinExistence type="predicted"/>
<reference evidence="1" key="1">
    <citation type="submission" date="2012-11" db="EMBL/GenBank/DDBJ databases">
        <title>Dependencies among metagenomic species, viruses, plasmids and units of genetic variation.</title>
        <authorList>
            <person name="Nielsen H.B."/>
            <person name="Almeida M."/>
            <person name="Juncker A.S."/>
            <person name="Rasmussen S."/>
            <person name="Li J."/>
            <person name="Sunagawa S."/>
            <person name="Plichta D."/>
            <person name="Gautier L."/>
            <person name="Le Chatelier E."/>
            <person name="Peletier E."/>
            <person name="Bonde I."/>
            <person name="Nielsen T."/>
            <person name="Manichanh C."/>
            <person name="Arumugam M."/>
            <person name="Batto J."/>
            <person name="Santos M.B.Q.D."/>
            <person name="Blom N."/>
            <person name="Borruel N."/>
            <person name="Burgdorf K.S."/>
            <person name="Boumezbeur F."/>
            <person name="Casellas F."/>
            <person name="Dore J."/>
            <person name="Guarner F."/>
            <person name="Hansen T."/>
            <person name="Hildebrand F."/>
            <person name="Kaas R.S."/>
            <person name="Kennedy S."/>
            <person name="Kristiansen K."/>
            <person name="Kultima J.R."/>
            <person name="Leonard P."/>
            <person name="Levenez F."/>
            <person name="Lund O."/>
            <person name="Moumen B."/>
            <person name="Le Paslier D."/>
            <person name="Pons N."/>
            <person name="Pedersen O."/>
            <person name="Prifti E."/>
            <person name="Qin J."/>
            <person name="Raes J."/>
            <person name="Tap J."/>
            <person name="Tims S."/>
            <person name="Ussery D.W."/>
            <person name="Yamada T."/>
            <person name="MetaHit consortium"/>
            <person name="Renault P."/>
            <person name="Sicheritz-Ponten T."/>
            <person name="Bork P."/>
            <person name="Wang J."/>
            <person name="Brunak S."/>
            <person name="Ehrlich S.D."/>
        </authorList>
    </citation>
    <scope>NUCLEOTIDE SEQUENCE [LARGE SCALE GENOMIC DNA]</scope>
</reference>
<dbReference type="EMBL" id="CBIN010000065">
    <property type="protein sequence ID" value="CDE22258.1"/>
    <property type="molecule type" value="Genomic_DNA"/>
</dbReference>
<organism evidence="1 2">
    <name type="scientific">Amedibacillus dolichus CAG:375</name>
    <dbReference type="NCBI Taxonomy" id="1263076"/>
    <lineage>
        <taxon>Bacteria</taxon>
        <taxon>Bacillati</taxon>
        <taxon>Bacillota</taxon>
        <taxon>Erysipelotrichia</taxon>
        <taxon>Erysipelotrichales</taxon>
        <taxon>Erysipelotrichaceae</taxon>
        <taxon>Amedibacillus</taxon>
    </lineage>
</organism>
<accession>R7G6A4</accession>
<name>R7G6A4_9FIRM</name>
<evidence type="ECO:0000313" key="2">
    <source>
        <dbReference type="Proteomes" id="UP000018093"/>
    </source>
</evidence>
<comment type="caution">
    <text evidence="1">The sequence shown here is derived from an EMBL/GenBank/DDBJ whole genome shotgun (WGS) entry which is preliminary data.</text>
</comment>
<evidence type="ECO:0000313" key="1">
    <source>
        <dbReference type="EMBL" id="CDE22258.1"/>
    </source>
</evidence>
<dbReference type="AlphaFoldDB" id="R7G6A4"/>
<gene>
    <name evidence="1" type="ORF">BN631_00906</name>
</gene>
<dbReference type="Proteomes" id="UP000018093">
    <property type="component" value="Unassembled WGS sequence"/>
</dbReference>
<protein>
    <submittedName>
        <fullName evidence="1">Resolvase N-terminal domain protein</fullName>
    </submittedName>
</protein>